<reference evidence="5" key="1">
    <citation type="submission" date="2025-08" db="UniProtKB">
        <authorList>
            <consortium name="RefSeq"/>
        </authorList>
    </citation>
    <scope>IDENTIFICATION</scope>
    <source>
        <tissue evidence="5">Whole Larva</tissue>
    </source>
</reference>
<accession>A0ABM1N9T5</accession>
<feature type="compositionally biased region" description="Acidic residues" evidence="1">
    <location>
        <begin position="319"/>
        <end position="336"/>
    </location>
</feature>
<feature type="transmembrane region" description="Helical" evidence="2">
    <location>
        <begin position="374"/>
        <end position="393"/>
    </location>
</feature>
<evidence type="ECO:0000313" key="5">
    <source>
        <dbReference type="RefSeq" id="XP_017783585.1"/>
    </source>
</evidence>
<feature type="compositionally biased region" description="Basic and acidic residues" evidence="1">
    <location>
        <begin position="298"/>
        <end position="318"/>
    </location>
</feature>
<name>A0ABM1N9T5_NICVS</name>
<protein>
    <submittedName>
        <fullName evidence="5">Trans-Golgi network integral membrane protein TGN38-like</fullName>
    </submittedName>
</protein>
<dbReference type="Pfam" id="PF17818">
    <property type="entry name" value="KCT2"/>
    <property type="match status" value="1"/>
</dbReference>
<dbReference type="PANTHER" id="PTHR16502:SF0">
    <property type="entry name" value="KERATINOCYTE-ASSOCIATED TRANSMEMBRANE PROTEIN 2"/>
    <property type="match status" value="1"/>
</dbReference>
<dbReference type="PANTHER" id="PTHR16502">
    <property type="entry name" value="KERATINOCYTE-ASSOCIATED TRANSMEMBRANE PROTEIN 2"/>
    <property type="match status" value="1"/>
</dbReference>
<sequence>MLLYMFLLVVNAWSIPAAPLFTTNNKCLASSKLIVTNECDNLNLSMSIKVPTEENTKVIRCSLLNETFNNLCNARNESFLQSLLTSHNFEDDVQAEEACPRISSYLNKTGLYQYFNNLDTCKKICVDFGGKFYNICKYIAEFSYLIVHPLDNLPSDAPAQIPESVLSSVQNNTSNLETPSKLMEHKGQETISAVPALAVVEAANELPNKEKITPIPQGTSNDTKPAVEAKITSTTAEQLPTNVKTGTENQAAPVVDSTVDGAAPHASQEVYKKPIQVDVEAVSTTTIVQAISSTTLKTEDKTTPTVVDPEKQNNKLFEDNLEDSNAENDLDNLEYPEQEKQQEEKLESNLKPIKTKESMFPYANDTAVNEDDSYFFFYFMVVCVAFVLGYVGYHNKQKILAIVLEGRKGRRSQRRRPNSANYHKLDCNLEEAVTSTCSNKSTTNVIY</sequence>
<dbReference type="RefSeq" id="XP_017783585.1">
    <property type="nucleotide sequence ID" value="XM_017928096.1"/>
</dbReference>
<feature type="signal peptide" evidence="3">
    <location>
        <begin position="1"/>
        <end position="17"/>
    </location>
</feature>
<feature type="region of interest" description="Disordered" evidence="1">
    <location>
        <begin position="298"/>
        <end position="348"/>
    </location>
</feature>
<feature type="chain" id="PRO_5046765164" evidence="3">
    <location>
        <begin position="18"/>
        <end position="447"/>
    </location>
</feature>
<keyword evidence="4" id="KW-1185">Reference proteome</keyword>
<evidence type="ECO:0000256" key="1">
    <source>
        <dbReference type="SAM" id="MobiDB-lite"/>
    </source>
</evidence>
<keyword evidence="3" id="KW-0732">Signal</keyword>
<dbReference type="Proteomes" id="UP000695000">
    <property type="component" value="Unplaced"/>
</dbReference>
<dbReference type="InterPro" id="IPR037645">
    <property type="entry name" value="KCT2"/>
</dbReference>
<keyword evidence="2" id="KW-0812">Transmembrane</keyword>
<evidence type="ECO:0000256" key="3">
    <source>
        <dbReference type="SAM" id="SignalP"/>
    </source>
</evidence>
<proteinExistence type="predicted"/>
<evidence type="ECO:0000313" key="4">
    <source>
        <dbReference type="Proteomes" id="UP000695000"/>
    </source>
</evidence>
<gene>
    <name evidence="5" type="primary">LOC108567557</name>
</gene>
<organism evidence="4 5">
    <name type="scientific">Nicrophorus vespilloides</name>
    <name type="common">Boreal carrion beetle</name>
    <dbReference type="NCBI Taxonomy" id="110193"/>
    <lineage>
        <taxon>Eukaryota</taxon>
        <taxon>Metazoa</taxon>
        <taxon>Ecdysozoa</taxon>
        <taxon>Arthropoda</taxon>
        <taxon>Hexapoda</taxon>
        <taxon>Insecta</taxon>
        <taxon>Pterygota</taxon>
        <taxon>Neoptera</taxon>
        <taxon>Endopterygota</taxon>
        <taxon>Coleoptera</taxon>
        <taxon>Polyphaga</taxon>
        <taxon>Staphyliniformia</taxon>
        <taxon>Silphidae</taxon>
        <taxon>Nicrophorinae</taxon>
        <taxon>Nicrophorus</taxon>
    </lineage>
</organism>
<keyword evidence="2" id="KW-1133">Transmembrane helix</keyword>
<keyword evidence="2" id="KW-0472">Membrane</keyword>
<dbReference type="GeneID" id="108567557"/>
<evidence type="ECO:0000256" key="2">
    <source>
        <dbReference type="SAM" id="Phobius"/>
    </source>
</evidence>
<feature type="compositionally biased region" description="Basic and acidic residues" evidence="1">
    <location>
        <begin position="337"/>
        <end position="348"/>
    </location>
</feature>